<dbReference type="Gene3D" id="1.10.533.10">
    <property type="entry name" value="Death Domain, Fas"/>
    <property type="match status" value="1"/>
</dbReference>
<keyword evidence="6" id="KW-1015">Disulfide bond</keyword>
<name>A0A0N5AE67_9BILA</name>
<dbReference type="InterPro" id="IPR000884">
    <property type="entry name" value="TSP1_rpt"/>
</dbReference>
<evidence type="ECO:0000256" key="3">
    <source>
        <dbReference type="ARBA" id="ARBA00022692"/>
    </source>
</evidence>
<dbReference type="Pfam" id="PF00090">
    <property type="entry name" value="TSP_1"/>
    <property type="match status" value="3"/>
</dbReference>
<evidence type="ECO:0000259" key="8">
    <source>
        <dbReference type="PROSITE" id="PS50017"/>
    </source>
</evidence>
<dbReference type="InterPro" id="IPR033772">
    <property type="entry name" value="UPA"/>
</dbReference>
<keyword evidence="7" id="KW-0393">Immunoglobulin domain</keyword>
<dbReference type="STRING" id="451379.A0A0N5AE67"/>
<proteinExistence type="inferred from homology"/>
<dbReference type="InterPro" id="IPR036383">
    <property type="entry name" value="TSP1_rpt_sf"/>
</dbReference>
<dbReference type="SUPFAM" id="SSF82895">
    <property type="entry name" value="TSP-1 type 1 repeat"/>
    <property type="match status" value="2"/>
</dbReference>
<organism evidence="10 11">
    <name type="scientific">Syphacia muris</name>
    <dbReference type="NCBI Taxonomy" id="451379"/>
    <lineage>
        <taxon>Eukaryota</taxon>
        <taxon>Metazoa</taxon>
        <taxon>Ecdysozoa</taxon>
        <taxon>Nematoda</taxon>
        <taxon>Chromadorea</taxon>
        <taxon>Rhabditida</taxon>
        <taxon>Spirurina</taxon>
        <taxon>Oxyuridomorpha</taxon>
        <taxon>Oxyuroidea</taxon>
        <taxon>Oxyuridae</taxon>
        <taxon>Syphacia</taxon>
    </lineage>
</organism>
<dbReference type="Gene3D" id="2.60.220.30">
    <property type="match status" value="1"/>
</dbReference>
<evidence type="ECO:0000259" key="9">
    <source>
        <dbReference type="PROSITE" id="PS51145"/>
    </source>
</evidence>
<keyword evidence="4 7" id="KW-1133">Transmembrane helix</keyword>
<dbReference type="WBParaSite" id="SMUV_0000251201-mRNA-1">
    <property type="protein sequence ID" value="SMUV_0000251201-mRNA-1"/>
    <property type="gene ID" value="SMUV_0000251201"/>
</dbReference>
<evidence type="ECO:0000256" key="4">
    <source>
        <dbReference type="ARBA" id="ARBA00022989"/>
    </source>
</evidence>
<keyword evidence="7" id="KW-0217">Developmental protein</keyword>
<keyword evidence="7" id="KW-0675">Receptor</keyword>
<dbReference type="PROSITE" id="PS51145">
    <property type="entry name" value="ZU5"/>
    <property type="match status" value="1"/>
</dbReference>
<dbReference type="InterPro" id="IPR000906">
    <property type="entry name" value="ZU5_dom"/>
</dbReference>
<dbReference type="Pfam" id="PF17217">
    <property type="entry name" value="UPA"/>
    <property type="match status" value="1"/>
</dbReference>
<keyword evidence="10" id="KW-1185">Reference proteome</keyword>
<dbReference type="PROSITE" id="PS50092">
    <property type="entry name" value="TSP1"/>
    <property type="match status" value="2"/>
</dbReference>
<reference evidence="11" key="1">
    <citation type="submission" date="2017-02" db="UniProtKB">
        <authorList>
            <consortium name="WormBaseParasite"/>
        </authorList>
    </citation>
    <scope>IDENTIFICATION</scope>
</reference>
<evidence type="ECO:0000256" key="5">
    <source>
        <dbReference type="ARBA" id="ARBA00023136"/>
    </source>
</evidence>
<dbReference type="InterPro" id="IPR000488">
    <property type="entry name" value="Death_dom"/>
</dbReference>
<comment type="similarity">
    <text evidence="2 7">Belongs to the unc-5 family.</text>
</comment>
<feature type="domain" description="Death" evidence="8">
    <location>
        <begin position="668"/>
        <end position="735"/>
    </location>
</feature>
<dbReference type="GO" id="GO:0008045">
    <property type="term" value="P:motor neuron axon guidance"/>
    <property type="evidence" value="ECO:0007669"/>
    <property type="project" value="TreeGrafter"/>
</dbReference>
<comment type="function">
    <text evidence="7">Receptor for netrin required for axon guidance. Mediates axon repulsion of neuronal growth cones in the developing nervous system upon ligand binding.</text>
</comment>
<feature type="domain" description="ZU5" evidence="9">
    <location>
        <begin position="338"/>
        <end position="486"/>
    </location>
</feature>
<dbReference type="SMART" id="SM00005">
    <property type="entry name" value="DEATH"/>
    <property type="match status" value="1"/>
</dbReference>
<sequence>MSNTADKGGDCYLDDRVINGEWGEWSPWSECAVDCKSLQKQIKNHVGKQLEIDQLLPKQTRHRECNNPAPLNSGSDCPGSTMQDRLCNFKCAINGHWTPWTEWSECLPQCYEIRTRSCSAPAPMNGGLNCSGDPLETKSCSNRIAHCRNHIKSPTFDSPPLETQLAMYAGLGSVVILLLLIFLLMLILFCRWRRCCLGTRRNDIYFAENNGHVRTVLLQQKQRLLGDSDGVKIIANGSEFYTLTTTASPAHAVIRPPTFTLRSVRSANSGYSSTRQGAGSRTALITECSSSNSSNGKTTLGECSSSQASDENYATLYDYVGDATERYGPVQMMTLPHSFTPVYFNKSGGRVELKKSGISLLVPENTLLNEHTIYIAISNDVNDRPKLPDTDTVLSATVMTGLCDGNEEDVVLHRPIIVSFKHCANNFPRDNWTFMLYAKRNYSKIWEMVAKIGEENINTLAYCQLEHYKCHVMTEQFGKLLLVGRPKKANGMATKRVRIAAFGPNKPRENNASIRIYCVPETGVAFRQVIEQEENTGVLLAQLKDFLLRESGSLCVRLDSSSGSYSSSPAQYYEIQDINGLWCLQSGVNCIFNLPLSGETVENRKMRVLIYQQGNADGQQTMEIDLQKPLVCEELQDECPVSAPFQLDSDLRWKLGDLLDTPTDPEKDWRGLAKKLDLDRYVQYFAIRPDVSPTSLLLDMWEAMTGGSGEGVFDLLQKLRSMGRSDAVIVVDQYLS</sequence>
<accession>A0A0N5AE67</accession>
<dbReference type="FunFam" id="2.20.100.10:FF:000001">
    <property type="entry name" value="semaphorin-5A isoform X1"/>
    <property type="match status" value="1"/>
</dbReference>
<dbReference type="PRINTS" id="PR01705">
    <property type="entry name" value="TSP1REPEAT"/>
</dbReference>
<evidence type="ECO:0000256" key="6">
    <source>
        <dbReference type="ARBA" id="ARBA00023157"/>
    </source>
</evidence>
<evidence type="ECO:0000256" key="7">
    <source>
        <dbReference type="RuleBase" id="RU367033"/>
    </source>
</evidence>
<dbReference type="PROSITE" id="PS50017">
    <property type="entry name" value="DEATH_DOMAIN"/>
    <property type="match status" value="1"/>
</dbReference>
<dbReference type="Pfam" id="PF00791">
    <property type="entry name" value="ZU5"/>
    <property type="match status" value="1"/>
</dbReference>
<protein>
    <recommendedName>
        <fullName evidence="7">Netrin receptor UNC5</fullName>
    </recommendedName>
</protein>
<comment type="subcellular location">
    <subcellularLocation>
        <location evidence="7">Cell membrane</location>
        <topology evidence="7">Single-pass type I membrane protein</topology>
    </subcellularLocation>
    <subcellularLocation>
        <location evidence="1">Membrane</location>
        <topology evidence="1">Single-pass membrane protein</topology>
    </subcellularLocation>
</comment>
<dbReference type="Gene3D" id="2.20.100.10">
    <property type="entry name" value="Thrombospondin type-1 (TSP1) repeat"/>
    <property type="match status" value="2"/>
</dbReference>
<evidence type="ECO:0000313" key="11">
    <source>
        <dbReference type="WBParaSite" id="SMUV_0000251201-mRNA-1"/>
    </source>
</evidence>
<dbReference type="PANTHER" id="PTHR12582">
    <property type="entry name" value="NETRIN RECEPTOR UNC5"/>
    <property type="match status" value="1"/>
</dbReference>
<feature type="transmembrane region" description="Helical" evidence="7">
    <location>
        <begin position="165"/>
        <end position="190"/>
    </location>
</feature>
<evidence type="ECO:0000256" key="2">
    <source>
        <dbReference type="ARBA" id="ARBA00009844"/>
    </source>
</evidence>
<dbReference type="GO" id="GO:0005042">
    <property type="term" value="F:netrin receptor activity"/>
    <property type="evidence" value="ECO:0007669"/>
    <property type="project" value="UniProtKB-UniRule"/>
</dbReference>
<dbReference type="InterPro" id="IPR037936">
    <property type="entry name" value="UNC5A-D"/>
</dbReference>
<dbReference type="GO" id="GO:0005886">
    <property type="term" value="C:plasma membrane"/>
    <property type="evidence" value="ECO:0007669"/>
    <property type="project" value="UniProtKB-SubCell"/>
</dbReference>
<evidence type="ECO:0000313" key="10">
    <source>
        <dbReference type="Proteomes" id="UP000046393"/>
    </source>
</evidence>
<dbReference type="Proteomes" id="UP000046393">
    <property type="component" value="Unplaced"/>
</dbReference>
<dbReference type="InterPro" id="IPR011029">
    <property type="entry name" value="DEATH-like_dom_sf"/>
</dbReference>
<keyword evidence="5 7" id="KW-0472">Membrane</keyword>
<dbReference type="AlphaFoldDB" id="A0A0N5AE67"/>
<dbReference type="SMART" id="SM00209">
    <property type="entry name" value="TSP1"/>
    <property type="match status" value="2"/>
</dbReference>
<dbReference type="SMART" id="SM00218">
    <property type="entry name" value="ZU5"/>
    <property type="match status" value="1"/>
</dbReference>
<dbReference type="PANTHER" id="PTHR12582:SF47">
    <property type="entry name" value="NETRIN RECEPTOR UNC-5"/>
    <property type="match status" value="1"/>
</dbReference>
<keyword evidence="3 7" id="KW-0812">Transmembrane</keyword>
<evidence type="ECO:0000256" key="1">
    <source>
        <dbReference type="ARBA" id="ARBA00004167"/>
    </source>
</evidence>
<dbReference type="Pfam" id="PF00531">
    <property type="entry name" value="Death"/>
    <property type="match status" value="1"/>
</dbReference>
<dbReference type="SUPFAM" id="SSF47986">
    <property type="entry name" value="DEATH domain"/>
    <property type="match status" value="1"/>
</dbReference>